<keyword evidence="1" id="KW-0472">Membrane</keyword>
<protein>
    <recommendedName>
        <fullName evidence="2">HAT C-terminal dimerisation domain-containing protein</fullName>
    </recommendedName>
</protein>
<feature type="domain" description="HAT C-terminal dimerisation" evidence="2">
    <location>
        <begin position="9"/>
        <end position="74"/>
    </location>
</feature>
<feature type="transmembrane region" description="Helical" evidence="1">
    <location>
        <begin position="20"/>
        <end position="41"/>
    </location>
</feature>
<comment type="caution">
    <text evidence="3">The sequence shown here is derived from an EMBL/GenBank/DDBJ whole genome shotgun (WGS) entry which is preliminary data.</text>
</comment>
<organism evidence="3 4">
    <name type="scientific">Pinctada imbricata</name>
    <name type="common">Atlantic pearl-oyster</name>
    <name type="synonym">Pinctada martensii</name>
    <dbReference type="NCBI Taxonomy" id="66713"/>
    <lineage>
        <taxon>Eukaryota</taxon>
        <taxon>Metazoa</taxon>
        <taxon>Spiralia</taxon>
        <taxon>Lophotrochozoa</taxon>
        <taxon>Mollusca</taxon>
        <taxon>Bivalvia</taxon>
        <taxon>Autobranchia</taxon>
        <taxon>Pteriomorphia</taxon>
        <taxon>Pterioida</taxon>
        <taxon>Pterioidea</taxon>
        <taxon>Pteriidae</taxon>
        <taxon>Pinctada</taxon>
    </lineage>
</organism>
<dbReference type="EMBL" id="VSWD01000013">
    <property type="protein sequence ID" value="KAK3083885.1"/>
    <property type="molecule type" value="Genomic_DNA"/>
</dbReference>
<keyword evidence="1" id="KW-0812">Transmembrane</keyword>
<dbReference type="Proteomes" id="UP001186944">
    <property type="component" value="Unassembled WGS sequence"/>
</dbReference>
<dbReference type="PANTHER" id="PTHR46289:SF14">
    <property type="entry name" value="DUF4371 DOMAIN-CONTAINING PROTEIN"/>
    <property type="match status" value="1"/>
</dbReference>
<evidence type="ECO:0000256" key="1">
    <source>
        <dbReference type="SAM" id="Phobius"/>
    </source>
</evidence>
<reference evidence="3" key="1">
    <citation type="submission" date="2019-08" db="EMBL/GenBank/DDBJ databases">
        <title>The improved chromosome-level genome for the pearl oyster Pinctada fucata martensii using PacBio sequencing and Hi-C.</title>
        <authorList>
            <person name="Zheng Z."/>
        </authorList>
    </citation>
    <scope>NUCLEOTIDE SEQUENCE</scope>
    <source>
        <strain evidence="3">ZZ-2019</strain>
        <tissue evidence="3">Adductor muscle</tissue>
    </source>
</reference>
<gene>
    <name evidence="3" type="ORF">FSP39_004713</name>
</gene>
<proteinExistence type="predicted"/>
<dbReference type="InterPro" id="IPR008906">
    <property type="entry name" value="HATC_C_dom"/>
</dbReference>
<name>A0AA89BLI9_PINIB</name>
<dbReference type="GO" id="GO:0046983">
    <property type="term" value="F:protein dimerization activity"/>
    <property type="evidence" value="ECO:0007669"/>
    <property type="project" value="InterPro"/>
</dbReference>
<sequence length="99" mass="11175">MAAHKPVSVCDTIKCTNRHLYPSVFNVLVALLTIPVSTATAERSFSCLKRLKTYLRSTMGQTRLQNLAVLHTHSAIDVDVEKIIDIFADKKKRNLNFVF</sequence>
<evidence type="ECO:0000313" key="4">
    <source>
        <dbReference type="Proteomes" id="UP001186944"/>
    </source>
</evidence>
<dbReference type="InterPro" id="IPR052958">
    <property type="entry name" value="IFN-induced_PKR_regulator"/>
</dbReference>
<evidence type="ECO:0000259" key="2">
    <source>
        <dbReference type="Pfam" id="PF05699"/>
    </source>
</evidence>
<dbReference type="InterPro" id="IPR012337">
    <property type="entry name" value="RNaseH-like_sf"/>
</dbReference>
<dbReference type="SUPFAM" id="SSF53098">
    <property type="entry name" value="Ribonuclease H-like"/>
    <property type="match status" value="1"/>
</dbReference>
<keyword evidence="4" id="KW-1185">Reference proteome</keyword>
<accession>A0AA89BLI9</accession>
<dbReference type="AlphaFoldDB" id="A0AA89BLI9"/>
<evidence type="ECO:0000313" key="3">
    <source>
        <dbReference type="EMBL" id="KAK3083885.1"/>
    </source>
</evidence>
<dbReference type="PANTHER" id="PTHR46289">
    <property type="entry name" value="52 KDA REPRESSOR OF THE INHIBITOR OF THE PROTEIN KINASE-LIKE PROTEIN-RELATED"/>
    <property type="match status" value="1"/>
</dbReference>
<dbReference type="Pfam" id="PF05699">
    <property type="entry name" value="Dimer_Tnp_hAT"/>
    <property type="match status" value="1"/>
</dbReference>
<keyword evidence="1" id="KW-1133">Transmembrane helix</keyword>